<dbReference type="NCBIfam" id="NF002032">
    <property type="entry name" value="PRK00856.1"/>
    <property type="match status" value="1"/>
</dbReference>
<dbReference type="GO" id="GO:0006520">
    <property type="term" value="P:amino acid metabolic process"/>
    <property type="evidence" value="ECO:0007669"/>
    <property type="project" value="InterPro"/>
</dbReference>
<dbReference type="Pfam" id="PF00185">
    <property type="entry name" value="OTCace"/>
    <property type="match status" value="1"/>
</dbReference>
<evidence type="ECO:0000259" key="10">
    <source>
        <dbReference type="Pfam" id="PF02729"/>
    </source>
</evidence>
<dbReference type="GO" id="GO:0016597">
    <property type="term" value="F:amino acid binding"/>
    <property type="evidence" value="ECO:0007669"/>
    <property type="project" value="InterPro"/>
</dbReference>
<dbReference type="PRINTS" id="PR00101">
    <property type="entry name" value="ATCASE"/>
</dbReference>
<dbReference type="InterPro" id="IPR006130">
    <property type="entry name" value="Asp/Orn_carbamoylTrfase"/>
</dbReference>
<feature type="domain" description="Aspartate/ornithine carbamoyltransferase Asp/Orn-binding" evidence="9">
    <location>
        <begin position="170"/>
        <end position="321"/>
    </location>
</feature>
<dbReference type="EMBL" id="BRXZ01003766">
    <property type="protein sequence ID" value="GMH61453.1"/>
    <property type="molecule type" value="Genomic_DNA"/>
</dbReference>
<dbReference type="PANTHER" id="PTHR45753:SF6">
    <property type="entry name" value="ASPARTATE CARBAMOYLTRANSFERASE"/>
    <property type="match status" value="1"/>
</dbReference>
<dbReference type="OrthoDB" id="1924069at2759"/>
<dbReference type="InterPro" id="IPR002082">
    <property type="entry name" value="Asp_carbamoyltransf"/>
</dbReference>
<dbReference type="Pfam" id="PF02729">
    <property type="entry name" value="OTCace_N"/>
    <property type="match status" value="1"/>
</dbReference>
<protein>
    <recommendedName>
        <fullName evidence="3">aspartate carbamoyltransferase</fullName>
        <ecNumber evidence="3">2.1.3.2</ecNumber>
    </recommendedName>
</protein>
<dbReference type="GO" id="GO:0006207">
    <property type="term" value="P:'de novo' pyrimidine nucleobase biosynthetic process"/>
    <property type="evidence" value="ECO:0007669"/>
    <property type="project" value="InterPro"/>
</dbReference>
<dbReference type="Proteomes" id="UP001165082">
    <property type="component" value="Unassembled WGS sequence"/>
</dbReference>
<gene>
    <name evidence="11" type="ORF">TrRE_jg11317</name>
</gene>
<dbReference type="InterPro" id="IPR006132">
    <property type="entry name" value="Asp/Orn_carbamoyltranf_P-bd"/>
</dbReference>
<keyword evidence="12" id="KW-1185">Reference proteome</keyword>
<dbReference type="EC" id="2.1.3.2" evidence="3"/>
<proteinExistence type="inferred from homology"/>
<evidence type="ECO:0000259" key="9">
    <source>
        <dbReference type="Pfam" id="PF00185"/>
    </source>
</evidence>
<evidence type="ECO:0000256" key="8">
    <source>
        <dbReference type="RuleBase" id="RU003634"/>
    </source>
</evidence>
<comment type="similarity">
    <text evidence="2">Belongs to the aspartate/ornithine carbamoyltransferase superfamily. ATCase family.</text>
</comment>
<dbReference type="InterPro" id="IPR006131">
    <property type="entry name" value="Asp_carbamoyltransf_Asp/Orn-bd"/>
</dbReference>
<reference evidence="11" key="1">
    <citation type="submission" date="2022-07" db="EMBL/GenBank/DDBJ databases">
        <title>Genome analysis of Parmales, a sister group of diatoms, reveals the evolutionary specialization of diatoms from phago-mixotrophs to photoautotrophs.</title>
        <authorList>
            <person name="Ban H."/>
            <person name="Sato S."/>
            <person name="Yoshikawa S."/>
            <person name="Kazumasa Y."/>
            <person name="Nakamura Y."/>
            <person name="Ichinomiya M."/>
            <person name="Saitoh K."/>
            <person name="Sato N."/>
            <person name="Blanc-Mathieu R."/>
            <person name="Endo H."/>
            <person name="Kuwata A."/>
            <person name="Ogata H."/>
        </authorList>
    </citation>
    <scope>NUCLEOTIDE SEQUENCE</scope>
</reference>
<dbReference type="GO" id="GO:0004070">
    <property type="term" value="F:aspartate carbamoyltransferase activity"/>
    <property type="evidence" value="ECO:0007669"/>
    <property type="project" value="UniProtKB-EC"/>
</dbReference>
<name>A0A9W7E400_9STRA</name>
<sequence>MDPSLEDTLTSDPSTWVGSSLVSVRQITPSGLRLMFDVSQEMKTIVRLVGGDDRLKHKILANVFYEASTRTSCSFQSAMLRLGGRVVCIDQLNSSVKKGETLGDTIRCLENYADVTVLRHPIIGSAAEASTYAEKPVLNAGDGTGEHPTQALLDCFTIQDEFSGKGGISNKTVVLLGDLKHGRTVHSLAKLLARSKIPGVTLRYCSPDSLRMPEDVKREVAGYGLSQVEYVDLKEAVLGADVLYVTRVQKERFSRLDEYEKVKGSFIVDADLMSVAPKGMIVMHPLPRVGEIKEEVDKDGRAAYFRQMENGMFVRMALLALVLGRRCEPQGYQTKN</sequence>
<dbReference type="SUPFAM" id="SSF53671">
    <property type="entry name" value="Aspartate/ornithine carbamoyltransferase"/>
    <property type="match status" value="1"/>
</dbReference>
<dbReference type="PANTHER" id="PTHR45753">
    <property type="entry name" value="ORNITHINE CARBAMOYLTRANSFERASE, MITOCHONDRIAL"/>
    <property type="match status" value="1"/>
</dbReference>
<dbReference type="PROSITE" id="PS00097">
    <property type="entry name" value="CARBAMOYLTRANSFERASE"/>
    <property type="match status" value="1"/>
</dbReference>
<organism evidence="11 12">
    <name type="scientific">Triparma retinervis</name>
    <dbReference type="NCBI Taxonomy" id="2557542"/>
    <lineage>
        <taxon>Eukaryota</taxon>
        <taxon>Sar</taxon>
        <taxon>Stramenopiles</taxon>
        <taxon>Ochrophyta</taxon>
        <taxon>Bolidophyceae</taxon>
        <taxon>Parmales</taxon>
        <taxon>Triparmaceae</taxon>
        <taxon>Triparma</taxon>
    </lineage>
</organism>
<dbReference type="AlphaFoldDB" id="A0A9W7E400"/>
<dbReference type="Gene3D" id="3.40.50.1370">
    <property type="entry name" value="Aspartate/ornithine carbamoyltransferase"/>
    <property type="match status" value="2"/>
</dbReference>
<evidence type="ECO:0000256" key="1">
    <source>
        <dbReference type="ARBA" id="ARBA00004852"/>
    </source>
</evidence>
<evidence type="ECO:0000256" key="5">
    <source>
        <dbReference type="ARBA" id="ARBA00022975"/>
    </source>
</evidence>
<dbReference type="PRINTS" id="PR00100">
    <property type="entry name" value="AOTCASE"/>
</dbReference>
<evidence type="ECO:0000313" key="12">
    <source>
        <dbReference type="Proteomes" id="UP001165082"/>
    </source>
</evidence>
<comment type="function">
    <text evidence="6">Catalyzes the condensation of carbamoyl phosphate and aspartate to form carbamoyl aspartate and inorganic phosphate, the committed step in the de novo pyrimidine nucleotide biosynthesis pathway.</text>
</comment>
<evidence type="ECO:0000256" key="2">
    <source>
        <dbReference type="ARBA" id="ARBA00008896"/>
    </source>
</evidence>
<dbReference type="NCBIfam" id="TIGR00670">
    <property type="entry name" value="asp_carb_tr"/>
    <property type="match status" value="1"/>
</dbReference>
<dbReference type="GO" id="GO:0006221">
    <property type="term" value="P:pyrimidine nucleotide biosynthetic process"/>
    <property type="evidence" value="ECO:0007669"/>
    <property type="project" value="UniProtKB-KW"/>
</dbReference>
<keyword evidence="5" id="KW-0665">Pyrimidine biosynthesis</keyword>
<evidence type="ECO:0000256" key="4">
    <source>
        <dbReference type="ARBA" id="ARBA00022679"/>
    </source>
</evidence>
<keyword evidence="4 8" id="KW-0808">Transferase</keyword>
<evidence type="ECO:0000256" key="3">
    <source>
        <dbReference type="ARBA" id="ARBA00013008"/>
    </source>
</evidence>
<comment type="caution">
    <text evidence="11">The sequence shown here is derived from an EMBL/GenBank/DDBJ whole genome shotgun (WGS) entry which is preliminary data.</text>
</comment>
<feature type="domain" description="Aspartate/ornithine carbamoyltransferase carbamoyl-P binding" evidence="10">
    <location>
        <begin position="20"/>
        <end position="159"/>
    </location>
</feature>
<comment type="pathway">
    <text evidence="1">Pyrimidine metabolism; UMP biosynthesis via de novo pathway; (S)-dihydroorotate from bicarbonate: step 2/3.</text>
</comment>
<evidence type="ECO:0000313" key="11">
    <source>
        <dbReference type="EMBL" id="GMH61453.1"/>
    </source>
</evidence>
<evidence type="ECO:0000256" key="7">
    <source>
        <dbReference type="ARBA" id="ARBA00048859"/>
    </source>
</evidence>
<evidence type="ECO:0000256" key="6">
    <source>
        <dbReference type="ARBA" id="ARBA00043884"/>
    </source>
</evidence>
<dbReference type="InterPro" id="IPR036901">
    <property type="entry name" value="Asp/Orn_carbamoylTrfase_sf"/>
</dbReference>
<accession>A0A9W7E400</accession>
<comment type="catalytic activity">
    <reaction evidence="7">
        <text>carbamoyl phosphate + L-aspartate = N-carbamoyl-L-aspartate + phosphate + H(+)</text>
        <dbReference type="Rhea" id="RHEA:20013"/>
        <dbReference type="ChEBI" id="CHEBI:15378"/>
        <dbReference type="ChEBI" id="CHEBI:29991"/>
        <dbReference type="ChEBI" id="CHEBI:32814"/>
        <dbReference type="ChEBI" id="CHEBI:43474"/>
        <dbReference type="ChEBI" id="CHEBI:58228"/>
        <dbReference type="EC" id="2.1.3.2"/>
    </reaction>
</comment>
<dbReference type="FunFam" id="3.40.50.1370:FF:000002">
    <property type="entry name" value="Aspartate carbamoyltransferase 2"/>
    <property type="match status" value="1"/>
</dbReference>